<sequence>MVDRLLAGTHSAERWGRHWMDIWRYSDWWGLGAELRNSQKHIWHWRDWIIESLDADKGYDQMVREMIAADEIGFDSEENRHYVTDVHATIPHLLGLGSRKWEIAVRKRQEIDYGQPIRQMFFSSDRAA</sequence>
<gene>
    <name evidence="2" type="ORF">V5E97_21985</name>
</gene>
<dbReference type="PANTHER" id="PTHR35889:SF3">
    <property type="entry name" value="F-BOX DOMAIN-CONTAINING PROTEIN"/>
    <property type="match status" value="1"/>
</dbReference>
<name>A0AAU7C7S5_9BACT</name>
<evidence type="ECO:0000313" key="2">
    <source>
        <dbReference type="EMBL" id="XBH01022.1"/>
    </source>
</evidence>
<evidence type="ECO:0000259" key="1">
    <source>
        <dbReference type="Pfam" id="PF07583"/>
    </source>
</evidence>
<dbReference type="EMBL" id="CP155447">
    <property type="protein sequence ID" value="XBH01022.1"/>
    <property type="molecule type" value="Genomic_DNA"/>
</dbReference>
<organism evidence="2">
    <name type="scientific">Singulisphaera sp. Ch08</name>
    <dbReference type="NCBI Taxonomy" id="3120278"/>
    <lineage>
        <taxon>Bacteria</taxon>
        <taxon>Pseudomonadati</taxon>
        <taxon>Planctomycetota</taxon>
        <taxon>Planctomycetia</taxon>
        <taxon>Isosphaerales</taxon>
        <taxon>Isosphaeraceae</taxon>
        <taxon>Singulisphaera</taxon>
    </lineage>
</organism>
<accession>A0AAU7C7S5</accession>
<dbReference type="RefSeq" id="WP_406693706.1">
    <property type="nucleotide sequence ID" value="NZ_CP155447.1"/>
</dbReference>
<reference evidence="2" key="1">
    <citation type="submission" date="2024-05" db="EMBL/GenBank/DDBJ databases">
        <title>Planctomycetes of the genus Singulisphaera possess chitinolytic capabilities.</title>
        <authorList>
            <person name="Ivanova A."/>
        </authorList>
    </citation>
    <scope>NUCLEOTIDE SEQUENCE</scope>
    <source>
        <strain evidence="2">Ch08T</strain>
    </source>
</reference>
<protein>
    <submittedName>
        <fullName evidence="2">DUF1549 domain-containing protein</fullName>
    </submittedName>
</protein>
<dbReference type="PANTHER" id="PTHR35889">
    <property type="entry name" value="CYCLOINULO-OLIGOSACCHARIDE FRUCTANOTRANSFERASE-RELATED"/>
    <property type="match status" value="1"/>
</dbReference>
<dbReference type="AlphaFoldDB" id="A0AAU7C7S5"/>
<proteinExistence type="predicted"/>
<dbReference type="InterPro" id="IPR011444">
    <property type="entry name" value="DUF1549"/>
</dbReference>
<feature type="domain" description="DUF1549" evidence="1">
    <location>
        <begin position="1"/>
        <end position="81"/>
    </location>
</feature>
<dbReference type="Pfam" id="PF07583">
    <property type="entry name" value="PSCyt2"/>
    <property type="match status" value="1"/>
</dbReference>